<dbReference type="Gene3D" id="3.50.50.60">
    <property type="entry name" value="FAD/NAD(P)-binding domain"/>
    <property type="match status" value="1"/>
</dbReference>
<dbReference type="SUPFAM" id="SSF54373">
    <property type="entry name" value="FAD-linked reductases, C-terminal domain"/>
    <property type="match status" value="1"/>
</dbReference>
<organism evidence="3 4">
    <name type="scientific">Okeania hirsuta</name>
    <dbReference type="NCBI Taxonomy" id="1458930"/>
    <lineage>
        <taxon>Bacteria</taxon>
        <taxon>Bacillati</taxon>
        <taxon>Cyanobacteriota</taxon>
        <taxon>Cyanophyceae</taxon>
        <taxon>Oscillatoriophycideae</taxon>
        <taxon>Oscillatoriales</taxon>
        <taxon>Microcoleaceae</taxon>
        <taxon>Okeania</taxon>
    </lineage>
</organism>
<evidence type="ECO:0000313" key="3">
    <source>
        <dbReference type="EMBL" id="RQH35891.1"/>
    </source>
</evidence>
<dbReference type="PANTHER" id="PTHR13847">
    <property type="entry name" value="SARCOSINE DEHYDROGENASE-RELATED"/>
    <property type="match status" value="1"/>
</dbReference>
<evidence type="ECO:0000313" key="4">
    <source>
        <dbReference type="Proteomes" id="UP000269154"/>
    </source>
</evidence>
<keyword evidence="4" id="KW-1185">Reference proteome</keyword>
<dbReference type="PANTHER" id="PTHR13847:SF289">
    <property type="entry name" value="GLYCINE OXIDASE"/>
    <property type="match status" value="1"/>
</dbReference>
<name>A0A3N6RKH3_9CYAN</name>
<evidence type="ECO:0000259" key="2">
    <source>
        <dbReference type="Pfam" id="PF01266"/>
    </source>
</evidence>
<dbReference type="Proteomes" id="UP000269154">
    <property type="component" value="Unassembled WGS sequence"/>
</dbReference>
<proteinExistence type="predicted"/>
<dbReference type="InterPro" id="IPR006076">
    <property type="entry name" value="FAD-dep_OxRdtase"/>
</dbReference>
<dbReference type="GO" id="GO:0016491">
    <property type="term" value="F:oxidoreductase activity"/>
    <property type="evidence" value="ECO:0007669"/>
    <property type="project" value="UniProtKB-KW"/>
</dbReference>
<accession>A0A3N6RKH3</accession>
<dbReference type="Gene3D" id="3.30.9.10">
    <property type="entry name" value="D-Amino Acid Oxidase, subunit A, domain 2"/>
    <property type="match status" value="1"/>
</dbReference>
<keyword evidence="1" id="KW-0560">Oxidoreductase</keyword>
<evidence type="ECO:0000256" key="1">
    <source>
        <dbReference type="ARBA" id="ARBA00023002"/>
    </source>
</evidence>
<protein>
    <submittedName>
        <fullName evidence="3">FAD-dependent oxidoreductase</fullName>
    </submittedName>
</protein>
<dbReference type="SUPFAM" id="SSF51905">
    <property type="entry name" value="FAD/NAD(P)-binding domain"/>
    <property type="match status" value="1"/>
</dbReference>
<dbReference type="InterPro" id="IPR036188">
    <property type="entry name" value="FAD/NAD-bd_sf"/>
</dbReference>
<gene>
    <name evidence="3" type="ORF">D5R40_19625</name>
</gene>
<dbReference type="RefSeq" id="WP_124143388.1">
    <property type="nucleotide sequence ID" value="NZ_CAWOKI010000340.1"/>
</dbReference>
<dbReference type="GO" id="GO:0005737">
    <property type="term" value="C:cytoplasm"/>
    <property type="evidence" value="ECO:0007669"/>
    <property type="project" value="TreeGrafter"/>
</dbReference>
<reference evidence="3 4" key="1">
    <citation type="journal article" date="2018" name="ACS Chem. Biol.">
        <title>Ketoreductase domain dysfunction expands chemodiversity: malyngamide biosynthesis in the cyanobacterium Okeania hirsuta.</title>
        <authorList>
            <person name="Moss N.A."/>
            <person name="Leao T."/>
            <person name="Rankin M."/>
            <person name="McCullough T.M."/>
            <person name="Qu P."/>
            <person name="Korobeynikov A."/>
            <person name="Smith J.L."/>
            <person name="Gerwick L."/>
            <person name="Gerwick W.H."/>
        </authorList>
    </citation>
    <scope>NUCLEOTIDE SEQUENCE [LARGE SCALE GENOMIC DNA]</scope>
    <source>
        <strain evidence="3 4">PAB10Feb10-1</strain>
    </source>
</reference>
<dbReference type="AlphaFoldDB" id="A0A3N6RKH3"/>
<dbReference type="EMBL" id="RCBY01000122">
    <property type="protein sequence ID" value="RQH35891.1"/>
    <property type="molecule type" value="Genomic_DNA"/>
</dbReference>
<sequence>MTHIVIIGCGIIGASIAYQLSKIEGLKITVLDKQAPAQASTGAALGVLMGVISQKVKGRPWKMRRMSVQSYHNLIPELEAKINRPISHNRDGILLLCLPGDDLDRWKKLVDIRQADGLPLEMWDIAQLRDRSPQIETSEVTAAIYSPQDFQINPVDLTLALVEAAQQNGVNFHFGVTVAEYNTIALPNNEYRCQQIRTKSLDPAKKAPVLADVNWLVVAAGLGSLPCLQGIKDGKLRSLQLKRKSNLDRKFTIVPVLGQALYLQGRSPLGNLDFQPVIIGDDVNIVPVGENEYWVGATVEFPDDAGEVVADSSRLDTVMERAISFCPSLADATVLRKWSGLRPRPEGQPAPAVGYLEGFKNVLLATGHYRNGVLLAPATAEAVEKMIVKK</sequence>
<comment type="caution">
    <text evidence="3">The sequence shown here is derived from an EMBL/GenBank/DDBJ whole genome shotgun (WGS) entry which is preliminary data.</text>
</comment>
<dbReference type="OrthoDB" id="9805935at2"/>
<feature type="domain" description="FAD dependent oxidoreductase" evidence="2">
    <location>
        <begin position="4"/>
        <end position="383"/>
    </location>
</feature>
<dbReference type="Pfam" id="PF01266">
    <property type="entry name" value="DAO"/>
    <property type="match status" value="1"/>
</dbReference>